<reference evidence="2 3" key="1">
    <citation type="submission" date="2019-07" db="EMBL/GenBank/DDBJ databases">
        <title>Whole genome shotgun sequence of Cyclobacterium qasimii NBRC 106168.</title>
        <authorList>
            <person name="Hosoyama A."/>
            <person name="Uohara A."/>
            <person name="Ohji S."/>
            <person name="Ichikawa N."/>
        </authorList>
    </citation>
    <scope>NUCLEOTIDE SEQUENCE [LARGE SCALE GENOMIC DNA]</scope>
    <source>
        <strain evidence="2 3">NBRC 106168</strain>
    </source>
</reference>
<dbReference type="Pfam" id="PF01323">
    <property type="entry name" value="DSBA"/>
    <property type="match status" value="1"/>
</dbReference>
<dbReference type="Gene3D" id="3.40.30.10">
    <property type="entry name" value="Glutaredoxin"/>
    <property type="match status" value="1"/>
</dbReference>
<dbReference type="SUPFAM" id="SSF52833">
    <property type="entry name" value="Thioredoxin-like"/>
    <property type="match status" value="1"/>
</dbReference>
<protein>
    <submittedName>
        <fullName evidence="2">DSBA oxidoreductase</fullName>
    </submittedName>
</protein>
<sequence length="218" mass="24946">MKIEIWSDVVCPFCYIGKRRFEKALANFDQKDQIEVIYRSFQLNPEIKTDTDKTVVQYLSESKGVPLEQAAEMTAYVTQQAAIEGLEYQMDHAVVANTFRSHRLLQLALDQGLQLETKERLLKAYFIEGKNIDDIPTLIELSNEIGLTDVAETLQGDNYADEVERDILESKQFGIQGVPFFVFNRKYGISGAQEVKVFAEAIEQSFKEWVESPQPTDF</sequence>
<feature type="domain" description="DSBA-like thioredoxin" evidence="1">
    <location>
        <begin position="3"/>
        <end position="202"/>
    </location>
</feature>
<name>A0A512CBG0_9BACT</name>
<dbReference type="AlphaFoldDB" id="A0A512CBG0"/>
<organism evidence="2 3">
    <name type="scientific">Cyclobacterium qasimii</name>
    <dbReference type="NCBI Taxonomy" id="1350429"/>
    <lineage>
        <taxon>Bacteria</taxon>
        <taxon>Pseudomonadati</taxon>
        <taxon>Bacteroidota</taxon>
        <taxon>Cytophagia</taxon>
        <taxon>Cytophagales</taxon>
        <taxon>Cyclobacteriaceae</taxon>
        <taxon>Cyclobacterium</taxon>
    </lineage>
</organism>
<dbReference type="RefSeq" id="WP_020890666.1">
    <property type="nucleotide sequence ID" value="NZ_BJYV01000007.1"/>
</dbReference>
<accession>A0A512CBG0</accession>
<keyword evidence="3" id="KW-1185">Reference proteome</keyword>
<dbReference type="PANTHER" id="PTHR13887:SF41">
    <property type="entry name" value="THIOREDOXIN SUPERFAMILY PROTEIN"/>
    <property type="match status" value="1"/>
</dbReference>
<evidence type="ECO:0000313" key="2">
    <source>
        <dbReference type="EMBL" id="GEO21538.1"/>
    </source>
</evidence>
<gene>
    <name evidence="2" type="ORF">CQA01_20720</name>
</gene>
<comment type="caution">
    <text evidence="2">The sequence shown here is derived from an EMBL/GenBank/DDBJ whole genome shotgun (WGS) entry which is preliminary data.</text>
</comment>
<dbReference type="CDD" id="cd03024">
    <property type="entry name" value="DsbA_FrnE"/>
    <property type="match status" value="1"/>
</dbReference>
<evidence type="ECO:0000313" key="3">
    <source>
        <dbReference type="Proteomes" id="UP000321301"/>
    </source>
</evidence>
<evidence type="ECO:0000259" key="1">
    <source>
        <dbReference type="Pfam" id="PF01323"/>
    </source>
</evidence>
<dbReference type="InterPro" id="IPR001853">
    <property type="entry name" value="DSBA-like_thioredoxin_dom"/>
</dbReference>
<proteinExistence type="predicted"/>
<dbReference type="Proteomes" id="UP000321301">
    <property type="component" value="Unassembled WGS sequence"/>
</dbReference>
<dbReference type="PANTHER" id="PTHR13887">
    <property type="entry name" value="GLUTATHIONE S-TRANSFERASE KAPPA"/>
    <property type="match status" value="1"/>
</dbReference>
<dbReference type="InterPro" id="IPR036249">
    <property type="entry name" value="Thioredoxin-like_sf"/>
</dbReference>
<dbReference type="GO" id="GO:0016491">
    <property type="term" value="F:oxidoreductase activity"/>
    <property type="evidence" value="ECO:0007669"/>
    <property type="project" value="InterPro"/>
</dbReference>
<dbReference type="EMBL" id="BJYV01000007">
    <property type="protein sequence ID" value="GEO21538.1"/>
    <property type="molecule type" value="Genomic_DNA"/>
</dbReference>